<feature type="region of interest" description="Disordered" evidence="1">
    <location>
        <begin position="1"/>
        <end position="66"/>
    </location>
</feature>
<proteinExistence type="predicted"/>
<dbReference type="EMBL" id="AYKW01000003">
    <property type="protein sequence ID" value="PIL35520.1"/>
    <property type="molecule type" value="Genomic_DNA"/>
</dbReference>
<sequence>MGGDAVESTGRRSRKRRHGEHSELWGPGRKKRRLNPTAEPDEAAYDGLPGSVWRKRSRHRETPVHDVANPPLRQRERIMLTLLFAVEYGVHRLLLGNWETLVL</sequence>
<reference evidence="2 3" key="1">
    <citation type="journal article" date="2015" name="Sci. Rep.">
        <title>Chromosome-level genome map provides insights into diverse defense mechanisms in the medicinal fungus Ganoderma sinense.</title>
        <authorList>
            <person name="Zhu Y."/>
            <person name="Xu J."/>
            <person name="Sun C."/>
            <person name="Zhou S."/>
            <person name="Xu H."/>
            <person name="Nelson D.R."/>
            <person name="Qian J."/>
            <person name="Song J."/>
            <person name="Luo H."/>
            <person name="Xiang L."/>
            <person name="Li Y."/>
            <person name="Xu Z."/>
            <person name="Ji A."/>
            <person name="Wang L."/>
            <person name="Lu S."/>
            <person name="Hayward A."/>
            <person name="Sun W."/>
            <person name="Li X."/>
            <person name="Schwartz D.C."/>
            <person name="Wang Y."/>
            <person name="Chen S."/>
        </authorList>
    </citation>
    <scope>NUCLEOTIDE SEQUENCE [LARGE SCALE GENOMIC DNA]</scope>
    <source>
        <strain evidence="2 3">ZZ0214-1</strain>
    </source>
</reference>
<keyword evidence="3" id="KW-1185">Reference proteome</keyword>
<evidence type="ECO:0000256" key="1">
    <source>
        <dbReference type="SAM" id="MobiDB-lite"/>
    </source>
</evidence>
<protein>
    <submittedName>
        <fullName evidence="2">Uncharacterized protein</fullName>
    </submittedName>
</protein>
<comment type="caution">
    <text evidence="2">The sequence shown here is derived from an EMBL/GenBank/DDBJ whole genome shotgun (WGS) entry which is preliminary data.</text>
</comment>
<organism evidence="2 3">
    <name type="scientific">Ganoderma sinense ZZ0214-1</name>
    <dbReference type="NCBI Taxonomy" id="1077348"/>
    <lineage>
        <taxon>Eukaryota</taxon>
        <taxon>Fungi</taxon>
        <taxon>Dikarya</taxon>
        <taxon>Basidiomycota</taxon>
        <taxon>Agaricomycotina</taxon>
        <taxon>Agaricomycetes</taxon>
        <taxon>Polyporales</taxon>
        <taxon>Polyporaceae</taxon>
        <taxon>Ganoderma</taxon>
    </lineage>
</organism>
<evidence type="ECO:0000313" key="3">
    <source>
        <dbReference type="Proteomes" id="UP000230002"/>
    </source>
</evidence>
<name>A0A2G8SP35_9APHY</name>
<accession>A0A2G8SP35</accession>
<dbReference type="Proteomes" id="UP000230002">
    <property type="component" value="Unassembled WGS sequence"/>
</dbReference>
<gene>
    <name evidence="2" type="ORF">GSI_02248</name>
</gene>
<dbReference type="AlphaFoldDB" id="A0A2G8SP35"/>
<evidence type="ECO:0000313" key="2">
    <source>
        <dbReference type="EMBL" id="PIL35520.1"/>
    </source>
</evidence>